<dbReference type="EMBL" id="CP069030">
    <property type="protein sequence ID" value="QRC98355.1"/>
    <property type="molecule type" value="Genomic_DNA"/>
</dbReference>
<organism evidence="1 2">
    <name type="scientific">Phaeosphaeria nodorum (strain SN15 / ATCC MYA-4574 / FGSC 10173)</name>
    <name type="common">Glume blotch fungus</name>
    <name type="synonym">Parastagonospora nodorum</name>
    <dbReference type="NCBI Taxonomy" id="321614"/>
    <lineage>
        <taxon>Eukaryota</taxon>
        <taxon>Fungi</taxon>
        <taxon>Dikarya</taxon>
        <taxon>Ascomycota</taxon>
        <taxon>Pezizomycotina</taxon>
        <taxon>Dothideomycetes</taxon>
        <taxon>Pleosporomycetidae</taxon>
        <taxon>Pleosporales</taxon>
        <taxon>Pleosporineae</taxon>
        <taxon>Phaeosphaeriaceae</taxon>
        <taxon>Parastagonospora</taxon>
    </lineage>
</organism>
<dbReference type="KEGG" id="pno:SNOG_04423"/>
<dbReference type="OrthoDB" id="4493820at2759"/>
<keyword evidence="2" id="KW-1185">Reference proteome</keyword>
<dbReference type="AlphaFoldDB" id="A0A7U2I055"/>
<proteinExistence type="predicted"/>
<evidence type="ECO:0000313" key="1">
    <source>
        <dbReference type="EMBL" id="QRC98355.1"/>
    </source>
</evidence>
<dbReference type="VEuPathDB" id="FungiDB:JI435_044230"/>
<protein>
    <submittedName>
        <fullName evidence="1">Uncharacterized protein</fullName>
    </submittedName>
</protein>
<evidence type="ECO:0000313" key="2">
    <source>
        <dbReference type="Proteomes" id="UP000663193"/>
    </source>
</evidence>
<name>A0A7U2I055_PHANO</name>
<reference evidence="2" key="1">
    <citation type="journal article" date="2021" name="BMC Genomics">
        <title>Chromosome-level genome assembly and manually-curated proteome of model necrotroph Parastagonospora nodorum Sn15 reveals a genome-wide trove of candidate effector homologs, and redundancy of virulence-related functions within an accessory chromosome.</title>
        <authorList>
            <person name="Bertazzoni S."/>
            <person name="Jones D.A.B."/>
            <person name="Phan H.T."/>
            <person name="Tan K.-C."/>
            <person name="Hane J.K."/>
        </authorList>
    </citation>
    <scope>NUCLEOTIDE SEQUENCE [LARGE SCALE GENOMIC DNA]</scope>
    <source>
        <strain evidence="2">SN15 / ATCC MYA-4574 / FGSC 10173)</strain>
    </source>
</reference>
<sequence>MPEQAISSGYISKKALVELLRELFGTDWGATLSRDTWILDVPRKLTEQEISRLKYKYDG</sequence>
<accession>A0A7U2I055</accession>
<gene>
    <name evidence="1" type="ORF">JI435_044230</name>
</gene>
<dbReference type="Proteomes" id="UP000663193">
    <property type="component" value="Chromosome 8"/>
</dbReference>
<dbReference type="RefSeq" id="XP_001794842.1">
    <property type="nucleotide sequence ID" value="XM_001794790.1"/>
</dbReference>